<dbReference type="InterPro" id="IPR012337">
    <property type="entry name" value="RNaseH-like_sf"/>
</dbReference>
<organism evidence="2">
    <name type="scientific">Bradyrhizobium barranii subsp. barranii</name>
    <dbReference type="NCBI Taxonomy" id="2823807"/>
    <lineage>
        <taxon>Bacteria</taxon>
        <taxon>Pseudomonadati</taxon>
        <taxon>Pseudomonadota</taxon>
        <taxon>Alphaproteobacteria</taxon>
        <taxon>Hyphomicrobiales</taxon>
        <taxon>Nitrobacteraceae</taxon>
        <taxon>Bradyrhizobium</taxon>
        <taxon>Bradyrhizobium barranii</taxon>
    </lineage>
</organism>
<dbReference type="RefSeq" id="WP_166354203.1">
    <property type="nucleotide sequence ID" value="NZ_CP049700.1"/>
</dbReference>
<dbReference type="InterPro" id="IPR001584">
    <property type="entry name" value="Integrase_cat-core"/>
</dbReference>
<reference evidence="2" key="1">
    <citation type="submission" date="2020-06" db="EMBL/GenBank/DDBJ databases">
        <title>Whole Genome Sequence of Bradyrhizobium sp. Strain 323S2.</title>
        <authorList>
            <person name="Bromfield E.S.P."/>
        </authorList>
    </citation>
    <scope>NUCLEOTIDE SEQUENCE [LARGE SCALE GENOMIC DNA]</scope>
    <source>
        <strain evidence="2">323S2</strain>
    </source>
</reference>
<name>A0A7Z0QNS9_9BRAD</name>
<dbReference type="GO" id="GO:0003676">
    <property type="term" value="F:nucleic acid binding"/>
    <property type="evidence" value="ECO:0007669"/>
    <property type="project" value="InterPro"/>
</dbReference>
<evidence type="ECO:0000259" key="1">
    <source>
        <dbReference type="PROSITE" id="PS50994"/>
    </source>
</evidence>
<accession>A0A7Z0QNS9</accession>
<dbReference type="SUPFAM" id="SSF53098">
    <property type="entry name" value="Ribonuclease H-like"/>
    <property type="match status" value="1"/>
</dbReference>
<comment type="caution">
    <text evidence="2">The sequence shown here is derived from an EMBL/GenBank/DDBJ whole genome shotgun (WGS) entry which is preliminary data.</text>
</comment>
<gene>
    <name evidence="2" type="ORF">G6321_54105</name>
</gene>
<dbReference type="PANTHER" id="PTHR47515:SF1">
    <property type="entry name" value="BLR2054 PROTEIN"/>
    <property type="match status" value="1"/>
</dbReference>
<evidence type="ECO:0000313" key="2">
    <source>
        <dbReference type="EMBL" id="NYY96837.1"/>
    </source>
</evidence>
<dbReference type="Pfam" id="PF13683">
    <property type="entry name" value="rve_3"/>
    <property type="match status" value="1"/>
</dbReference>
<dbReference type="EMBL" id="JACBFH010000004">
    <property type="protein sequence ID" value="NYY96837.1"/>
    <property type="molecule type" value="Genomic_DNA"/>
</dbReference>
<dbReference type="PROSITE" id="PS50994">
    <property type="entry name" value="INTEGRASE"/>
    <property type="match status" value="1"/>
</dbReference>
<protein>
    <submittedName>
        <fullName evidence="2">Transposase</fullName>
    </submittedName>
</protein>
<proteinExistence type="predicted"/>
<feature type="domain" description="Integrase catalytic" evidence="1">
    <location>
        <begin position="1"/>
        <end position="80"/>
    </location>
</feature>
<dbReference type="GO" id="GO:0015074">
    <property type="term" value="P:DNA integration"/>
    <property type="evidence" value="ECO:0007669"/>
    <property type="project" value="InterPro"/>
</dbReference>
<dbReference type="PANTHER" id="PTHR47515">
    <property type="entry name" value="LOW CALCIUM RESPONSE LOCUS PROTEIN T"/>
    <property type="match status" value="1"/>
</dbReference>
<dbReference type="Gene3D" id="3.30.420.10">
    <property type="entry name" value="Ribonuclease H-like superfamily/Ribonuclease H"/>
    <property type="match status" value="1"/>
</dbReference>
<dbReference type="InterPro" id="IPR036397">
    <property type="entry name" value="RNaseH_sf"/>
</dbReference>
<sequence length="80" mass="8917">MLIGILACPVGIVSDNGTELTSMAMLRRSQERRVEWPYIAPGKPQQNTFIKSFNGRVRAELLSETLFSSPLPRGSVVLER</sequence>
<dbReference type="AlphaFoldDB" id="A0A7Z0QNS9"/>